<dbReference type="OrthoDB" id="406426at2759"/>
<organism evidence="1 2">
    <name type="scientific">Symbiodinium microadriaticum</name>
    <name type="common">Dinoflagellate</name>
    <name type="synonym">Zooxanthella microadriatica</name>
    <dbReference type="NCBI Taxonomy" id="2951"/>
    <lineage>
        <taxon>Eukaryota</taxon>
        <taxon>Sar</taxon>
        <taxon>Alveolata</taxon>
        <taxon>Dinophyceae</taxon>
        <taxon>Suessiales</taxon>
        <taxon>Symbiodiniaceae</taxon>
        <taxon>Symbiodinium</taxon>
    </lineage>
</organism>
<evidence type="ECO:0000313" key="2">
    <source>
        <dbReference type="Proteomes" id="UP000186817"/>
    </source>
</evidence>
<dbReference type="AlphaFoldDB" id="A0A1Q9CIW1"/>
<comment type="caution">
    <text evidence="1">The sequence shown here is derived from an EMBL/GenBank/DDBJ whole genome shotgun (WGS) entry which is preliminary data.</text>
</comment>
<sequence>MVALKIPSTQLHDFCDGMQFPKADAWKKKGVLGMFTSKKISPGDFKPAASTCLCLYPLLRLFFMSKPNILARMTEEARSCPNLCAVLDYLVLGNWGETLQPQKLQALVHKLTVFGIFDADVHPRARSARSGSIVGELWLSFRLMPSGEHWCIVSVFESLGRNLLSVGDDRVLVAP</sequence>
<proteinExistence type="predicted"/>
<dbReference type="Proteomes" id="UP000186817">
    <property type="component" value="Unassembled WGS sequence"/>
</dbReference>
<gene>
    <name evidence="1" type="ORF">AK812_SmicGene36435</name>
</gene>
<accession>A0A1Q9CIW1</accession>
<reference evidence="1 2" key="1">
    <citation type="submission" date="2016-02" db="EMBL/GenBank/DDBJ databases">
        <title>Genome analysis of coral dinoflagellate symbionts highlights evolutionary adaptations to a symbiotic lifestyle.</title>
        <authorList>
            <person name="Aranda M."/>
            <person name="Li Y."/>
            <person name="Liew Y.J."/>
            <person name="Baumgarten S."/>
            <person name="Simakov O."/>
            <person name="Wilson M."/>
            <person name="Piel J."/>
            <person name="Ashoor H."/>
            <person name="Bougouffa S."/>
            <person name="Bajic V.B."/>
            <person name="Ryu T."/>
            <person name="Ravasi T."/>
            <person name="Bayer T."/>
            <person name="Micklem G."/>
            <person name="Kim H."/>
            <person name="Bhak J."/>
            <person name="Lajeunesse T.C."/>
            <person name="Voolstra C.R."/>
        </authorList>
    </citation>
    <scope>NUCLEOTIDE SEQUENCE [LARGE SCALE GENOMIC DNA]</scope>
    <source>
        <strain evidence="1 2">CCMP2467</strain>
    </source>
</reference>
<protein>
    <submittedName>
        <fullName evidence="1">Uncharacterized protein</fullName>
    </submittedName>
</protein>
<dbReference type="EMBL" id="LSRX01001160">
    <property type="protein sequence ID" value="OLP82853.1"/>
    <property type="molecule type" value="Genomic_DNA"/>
</dbReference>
<evidence type="ECO:0000313" key="1">
    <source>
        <dbReference type="EMBL" id="OLP82853.1"/>
    </source>
</evidence>
<name>A0A1Q9CIW1_SYMMI</name>
<keyword evidence="2" id="KW-1185">Reference proteome</keyword>